<proteinExistence type="predicted"/>
<evidence type="ECO:0000313" key="1">
    <source>
        <dbReference type="EMBL" id="SFJ63195.1"/>
    </source>
</evidence>
<reference evidence="1 2" key="1">
    <citation type="submission" date="2016-10" db="EMBL/GenBank/DDBJ databases">
        <authorList>
            <person name="de Groot N.N."/>
        </authorList>
    </citation>
    <scope>NUCLEOTIDE SEQUENCE [LARGE SCALE GENOMIC DNA]</scope>
    <source>
        <strain evidence="1 2">CGMCC 1.8891</strain>
    </source>
</reference>
<dbReference type="AlphaFoldDB" id="A0A1I3SWQ6"/>
<protein>
    <submittedName>
        <fullName evidence="1">Uncharacterized protein</fullName>
    </submittedName>
</protein>
<sequence>MFRVKIDFGALKHDARRQEAPCESGLRRTAVQSHLDERLGDWAQELRTPAPQPLTKEDLCRTFHDKFQAESVTRNKDIA</sequence>
<name>A0A1I3SWQ6_9RHOB</name>
<accession>A0A1I3SWQ6</accession>
<gene>
    <name evidence="1" type="ORF">SAMN04488138_107127</name>
</gene>
<organism evidence="1 2">
    <name type="scientific">Celeribacter halophilus</name>
    <dbReference type="NCBI Taxonomy" id="576117"/>
    <lineage>
        <taxon>Bacteria</taxon>
        <taxon>Pseudomonadati</taxon>
        <taxon>Pseudomonadota</taxon>
        <taxon>Alphaproteobacteria</taxon>
        <taxon>Rhodobacterales</taxon>
        <taxon>Roseobacteraceae</taxon>
        <taxon>Celeribacter</taxon>
    </lineage>
</organism>
<keyword evidence="2" id="KW-1185">Reference proteome</keyword>
<evidence type="ECO:0000313" key="2">
    <source>
        <dbReference type="Proteomes" id="UP000183299"/>
    </source>
</evidence>
<dbReference type="EMBL" id="FORY01000007">
    <property type="protein sequence ID" value="SFJ63195.1"/>
    <property type="molecule type" value="Genomic_DNA"/>
</dbReference>
<dbReference type="Proteomes" id="UP000183299">
    <property type="component" value="Unassembled WGS sequence"/>
</dbReference>